<dbReference type="EMBL" id="ADHO01000159">
    <property type="protein sequence ID" value="EFX41744.1"/>
    <property type="molecule type" value="Genomic_DNA"/>
</dbReference>
<dbReference type="InterPro" id="IPR013149">
    <property type="entry name" value="ADH-like_C"/>
</dbReference>
<dbReference type="Gene3D" id="3.40.50.720">
    <property type="entry name" value="NAD(P)-binding Rossmann-like Domain"/>
    <property type="match status" value="1"/>
</dbReference>
<name>E7G4D9_9HELI</name>
<dbReference type="InterPro" id="IPR013154">
    <property type="entry name" value="ADH-like_N"/>
</dbReference>
<accession>E7G4D9</accession>
<reference evidence="3 4" key="1">
    <citation type="journal article" date="2011" name="Vet. Res.">
        <title>Genome sequence of Helicobacter suis supports its role in gastric pathology.</title>
        <authorList>
            <person name="Vermoote M."/>
            <person name="Vandekerckhove T.T."/>
            <person name="Flahou B."/>
            <person name="Pasmans F."/>
            <person name="Smet A."/>
            <person name="De Groote D."/>
            <person name="Van Criekinge W."/>
            <person name="Ducatelle R."/>
            <person name="Haesebrouck F."/>
        </authorList>
    </citation>
    <scope>NUCLEOTIDE SEQUENCE [LARGE SCALE GENOMIC DNA]</scope>
    <source>
        <strain evidence="3 4">HS5</strain>
    </source>
</reference>
<dbReference type="CDD" id="cd08268">
    <property type="entry name" value="MDR2"/>
    <property type="match status" value="1"/>
</dbReference>
<organism evidence="3 4">
    <name type="scientific">Helicobacter suis HS5</name>
    <dbReference type="NCBI Taxonomy" id="710394"/>
    <lineage>
        <taxon>Bacteria</taxon>
        <taxon>Pseudomonadati</taxon>
        <taxon>Campylobacterota</taxon>
        <taxon>Epsilonproteobacteria</taxon>
        <taxon>Campylobacterales</taxon>
        <taxon>Helicobacteraceae</taxon>
        <taxon>Helicobacter</taxon>
    </lineage>
</organism>
<dbReference type="SUPFAM" id="SSF51735">
    <property type="entry name" value="NAD(P)-binding Rossmann-fold domains"/>
    <property type="match status" value="1"/>
</dbReference>
<dbReference type="InterPro" id="IPR051603">
    <property type="entry name" value="Zinc-ADH_QOR/CCCR"/>
</dbReference>
<sequence>MNFTKAKDFKMGKQIQFNQTGGFDVLEIVGVDIPAPQVDEVQVAFHAWGLNCAEIKYYSEQYTNSIPVRLGYDGAGVVRAVGEHVSHVKVGDKVSVISDFLLTNTYIEVANLPANAVIEYFENLSFEQAAASWMAFVKAYKTLIELANLQAGEYVVLRIASRRVSLATIQIAKMQGATVIALSRTHAEGDILLTKGADFVLTTQDDITVRLLEITKGQGVDMVFDPFCGEDAYAIFRAMALNGRYFIYAALSHEDMSVPTSEILSKNLTLRGYGLSRITADAGSLKRAKAYICEGLASGRLHPEIDRVFPFAEIRQAYDYTIKNSVQIGRVVITL</sequence>
<dbReference type="GO" id="GO:0016491">
    <property type="term" value="F:oxidoreductase activity"/>
    <property type="evidence" value="ECO:0007669"/>
    <property type="project" value="InterPro"/>
</dbReference>
<dbReference type="PANTHER" id="PTHR44154">
    <property type="entry name" value="QUINONE OXIDOREDUCTASE"/>
    <property type="match status" value="1"/>
</dbReference>
<evidence type="ECO:0000259" key="2">
    <source>
        <dbReference type="SMART" id="SM00829"/>
    </source>
</evidence>
<keyword evidence="1" id="KW-0521">NADP</keyword>
<comment type="caution">
    <text evidence="3">The sequence shown here is derived from an EMBL/GenBank/DDBJ whole genome shotgun (WGS) entry which is preliminary data.</text>
</comment>
<protein>
    <submittedName>
        <fullName evidence="3">Zinc-binding alcohol dehydrogenase</fullName>
    </submittedName>
</protein>
<dbReference type="Pfam" id="PF08240">
    <property type="entry name" value="ADH_N"/>
    <property type="match status" value="1"/>
</dbReference>
<evidence type="ECO:0000313" key="3">
    <source>
        <dbReference type="EMBL" id="EFX41744.1"/>
    </source>
</evidence>
<dbReference type="PANTHER" id="PTHR44154:SF1">
    <property type="entry name" value="QUINONE OXIDOREDUCTASE"/>
    <property type="match status" value="1"/>
</dbReference>
<dbReference type="InterPro" id="IPR036291">
    <property type="entry name" value="NAD(P)-bd_dom_sf"/>
</dbReference>
<feature type="domain" description="Enoyl reductase (ER)" evidence="2">
    <location>
        <begin position="21"/>
        <end position="333"/>
    </location>
</feature>
<dbReference type="SMART" id="SM00829">
    <property type="entry name" value="PKS_ER"/>
    <property type="match status" value="1"/>
</dbReference>
<proteinExistence type="predicted"/>
<evidence type="ECO:0000313" key="4">
    <source>
        <dbReference type="Proteomes" id="UP000054093"/>
    </source>
</evidence>
<dbReference type="Proteomes" id="UP000054093">
    <property type="component" value="Unassembled WGS sequence"/>
</dbReference>
<dbReference type="SUPFAM" id="SSF50129">
    <property type="entry name" value="GroES-like"/>
    <property type="match status" value="1"/>
</dbReference>
<gene>
    <name evidence="3" type="primary">qor</name>
    <name evidence="3" type="ORF">HSUHS5_0845</name>
</gene>
<dbReference type="AlphaFoldDB" id="E7G4D9"/>
<evidence type="ECO:0000256" key="1">
    <source>
        <dbReference type="ARBA" id="ARBA00022857"/>
    </source>
</evidence>
<dbReference type="InterPro" id="IPR020843">
    <property type="entry name" value="ER"/>
</dbReference>
<dbReference type="InterPro" id="IPR011032">
    <property type="entry name" value="GroES-like_sf"/>
</dbReference>
<dbReference type="Pfam" id="PF00107">
    <property type="entry name" value="ADH_zinc_N"/>
    <property type="match status" value="1"/>
</dbReference>
<dbReference type="Gene3D" id="3.90.180.10">
    <property type="entry name" value="Medium-chain alcohol dehydrogenases, catalytic domain"/>
    <property type="match status" value="1"/>
</dbReference>